<dbReference type="InterPro" id="IPR006665">
    <property type="entry name" value="OmpA-like"/>
</dbReference>
<evidence type="ECO:0000256" key="4">
    <source>
        <dbReference type="PROSITE-ProRule" id="PRU00473"/>
    </source>
</evidence>
<feature type="domain" description="OmpA-like" evidence="6">
    <location>
        <begin position="17"/>
        <end position="127"/>
    </location>
</feature>
<keyword evidence="3" id="KW-0998">Cell outer membrane</keyword>
<name>A0ABU9I329_9FLAO</name>
<feature type="signal peptide" evidence="5">
    <location>
        <begin position="1"/>
        <end position="19"/>
    </location>
</feature>
<evidence type="ECO:0000259" key="6">
    <source>
        <dbReference type="PROSITE" id="PS51123"/>
    </source>
</evidence>
<evidence type="ECO:0000313" key="7">
    <source>
        <dbReference type="EMBL" id="MEL1246353.1"/>
    </source>
</evidence>
<organism evidence="7 8">
    <name type="scientific">Flavobacterium arundinis</name>
    <dbReference type="NCBI Taxonomy" id="3139143"/>
    <lineage>
        <taxon>Bacteria</taxon>
        <taxon>Pseudomonadati</taxon>
        <taxon>Bacteroidota</taxon>
        <taxon>Flavobacteriia</taxon>
        <taxon>Flavobacteriales</taxon>
        <taxon>Flavobacteriaceae</taxon>
        <taxon>Flavobacterium</taxon>
    </lineage>
</organism>
<dbReference type="InterPro" id="IPR050330">
    <property type="entry name" value="Bact_OuterMem_StrucFunc"/>
</dbReference>
<dbReference type="PROSITE" id="PS51123">
    <property type="entry name" value="OMPA_2"/>
    <property type="match status" value="1"/>
</dbReference>
<evidence type="ECO:0000256" key="1">
    <source>
        <dbReference type="ARBA" id="ARBA00004442"/>
    </source>
</evidence>
<dbReference type="SUPFAM" id="SSF103088">
    <property type="entry name" value="OmpA-like"/>
    <property type="match status" value="1"/>
</dbReference>
<dbReference type="Gene3D" id="3.30.1330.60">
    <property type="entry name" value="OmpA-like domain"/>
    <property type="match status" value="1"/>
</dbReference>
<dbReference type="InterPro" id="IPR006664">
    <property type="entry name" value="OMP_bac"/>
</dbReference>
<reference evidence="7 8" key="1">
    <citation type="submission" date="2024-04" db="EMBL/GenBank/DDBJ databases">
        <title>Flavobacterium sp. DGU11 16S ribosomal RNA gene Genome sequencing and assembly.</title>
        <authorList>
            <person name="Park S."/>
        </authorList>
    </citation>
    <scope>NUCLEOTIDE SEQUENCE [LARGE SCALE GENOMIC DNA]</scope>
    <source>
        <strain evidence="7 8">DGU11</strain>
    </source>
</reference>
<evidence type="ECO:0000256" key="2">
    <source>
        <dbReference type="ARBA" id="ARBA00023136"/>
    </source>
</evidence>
<dbReference type="PANTHER" id="PTHR30329">
    <property type="entry name" value="STATOR ELEMENT OF FLAGELLAR MOTOR COMPLEX"/>
    <property type="match status" value="1"/>
</dbReference>
<evidence type="ECO:0000256" key="3">
    <source>
        <dbReference type="ARBA" id="ARBA00023237"/>
    </source>
</evidence>
<keyword evidence="2 4" id="KW-0472">Membrane</keyword>
<dbReference type="RefSeq" id="WP_341698647.1">
    <property type="nucleotide sequence ID" value="NZ_JBBYHR010000015.1"/>
</dbReference>
<keyword evidence="8" id="KW-1185">Reference proteome</keyword>
<dbReference type="EMBL" id="JBBYHR010000015">
    <property type="protein sequence ID" value="MEL1246353.1"/>
    <property type="molecule type" value="Genomic_DNA"/>
</dbReference>
<sequence length="395" mass="43971">MKKLFLLLLALIPVVNLQAQETSKSFIVYFNHDSYVLSETAKATLDSIVPYSKGLTSAAISVSGYTDDSGTLDYNKALAANRANAAKDYLEGKGLAVAEAGGNLYIKDKPKTPEKQRRAVIKVSGNKVIPSVASGHFEQQEFRGPEGTIIIASVAKGSTAAVTVSEYYNSTTMLAGNMNAIDVNNNILWTCGMMEICFEKKDIDPSGKFYTVKVPLNEKRKINRSVSIWLTIKGADGVLRWENTAVKITSDPEGKYYIFNLPIGTETCVKINLDIKCENDSECKVVHIATSKPYNFHKLTITDGKNSLSFSAKVNDTLYAFTTDGDGTIDLRKMVFTGVYSKNNKPRSIRARLIKMKYTSDQYGLAHCYYLDKKARPDEEKGFWAWVRRQFKKKD</sequence>
<accession>A0ABU9I329</accession>
<dbReference type="PANTHER" id="PTHR30329:SF21">
    <property type="entry name" value="LIPOPROTEIN YIAD-RELATED"/>
    <property type="match status" value="1"/>
</dbReference>
<dbReference type="PRINTS" id="PR01021">
    <property type="entry name" value="OMPADOMAIN"/>
</dbReference>
<protein>
    <submittedName>
        <fullName evidence="7">OmpA family protein</fullName>
    </submittedName>
</protein>
<keyword evidence="5" id="KW-0732">Signal</keyword>
<dbReference type="Proteomes" id="UP001464555">
    <property type="component" value="Unassembled WGS sequence"/>
</dbReference>
<dbReference type="Pfam" id="PF00691">
    <property type="entry name" value="OmpA"/>
    <property type="match status" value="1"/>
</dbReference>
<comment type="subcellular location">
    <subcellularLocation>
        <location evidence="1">Cell outer membrane</location>
    </subcellularLocation>
</comment>
<evidence type="ECO:0000256" key="5">
    <source>
        <dbReference type="SAM" id="SignalP"/>
    </source>
</evidence>
<evidence type="ECO:0000313" key="8">
    <source>
        <dbReference type="Proteomes" id="UP001464555"/>
    </source>
</evidence>
<gene>
    <name evidence="7" type="ORF">AAEO56_18920</name>
</gene>
<comment type="caution">
    <text evidence="7">The sequence shown here is derived from an EMBL/GenBank/DDBJ whole genome shotgun (WGS) entry which is preliminary data.</text>
</comment>
<feature type="chain" id="PRO_5045491947" evidence="5">
    <location>
        <begin position="20"/>
        <end position="395"/>
    </location>
</feature>
<dbReference type="InterPro" id="IPR036737">
    <property type="entry name" value="OmpA-like_sf"/>
</dbReference>
<proteinExistence type="predicted"/>